<dbReference type="Proteomes" id="UP000027734">
    <property type="component" value="Unassembled WGS sequence"/>
</dbReference>
<evidence type="ECO:0000256" key="2">
    <source>
        <dbReference type="ARBA" id="ARBA00005417"/>
    </source>
</evidence>
<dbReference type="STRING" id="1300350.Z948_2127"/>
<dbReference type="InterPro" id="IPR027417">
    <property type="entry name" value="P-loop_NTPase"/>
</dbReference>
<dbReference type="eggNOG" id="COG1126">
    <property type="taxonomic scope" value="Bacteria"/>
</dbReference>
<gene>
    <name evidence="9" type="ORF">DSW25_13275</name>
</gene>
<sequence length="237" mass="25611">MSDLFPLTVSGAQTARRGKVLVGPIDLELGGSGTTVVMGPNGSGKTTLLRMLHGTARLTRGSIDWACGYHEARQQQGFVFQQPVMLRRSVLENIAYPLRIRGIGKAIAYEQAAEWGGRVGLTNLLERSATALSGGEKQKLALARAMITKPKVLFLDEPSAALDGRATREIEDILQDARQAGTRLILSTHDIGQAKRLADDILFLLHGLLHEQTAAAAFFDAPQTPQARSFLNGDIVE</sequence>
<name>A0A073IGL3_9RHOB</name>
<dbReference type="Gene3D" id="3.40.50.300">
    <property type="entry name" value="P-loop containing nucleotide triphosphate hydrolases"/>
    <property type="match status" value="1"/>
</dbReference>
<dbReference type="GO" id="GO:0005524">
    <property type="term" value="F:ATP binding"/>
    <property type="evidence" value="ECO:0007669"/>
    <property type="project" value="UniProtKB-KW"/>
</dbReference>
<dbReference type="RefSeq" id="WP_025059500.1">
    <property type="nucleotide sequence ID" value="NZ_JAMC01000005.1"/>
</dbReference>
<keyword evidence="3" id="KW-0813">Transport</keyword>
<dbReference type="InterPro" id="IPR017871">
    <property type="entry name" value="ABC_transporter-like_CS"/>
</dbReference>
<comment type="caution">
    <text evidence="9">The sequence shown here is derived from an EMBL/GenBank/DDBJ whole genome shotgun (WGS) entry which is preliminary data.</text>
</comment>
<dbReference type="InterPro" id="IPR003593">
    <property type="entry name" value="AAA+_ATPase"/>
</dbReference>
<feature type="domain" description="ABC transporter" evidence="8">
    <location>
        <begin position="7"/>
        <end position="231"/>
    </location>
</feature>
<evidence type="ECO:0000259" key="8">
    <source>
        <dbReference type="PROSITE" id="PS50893"/>
    </source>
</evidence>
<evidence type="ECO:0000313" key="10">
    <source>
        <dbReference type="Proteomes" id="UP000027734"/>
    </source>
</evidence>
<dbReference type="GO" id="GO:0005886">
    <property type="term" value="C:plasma membrane"/>
    <property type="evidence" value="ECO:0007669"/>
    <property type="project" value="UniProtKB-SubCell"/>
</dbReference>
<dbReference type="SMART" id="SM00382">
    <property type="entry name" value="AAA"/>
    <property type="match status" value="1"/>
</dbReference>
<evidence type="ECO:0000256" key="5">
    <source>
        <dbReference type="ARBA" id="ARBA00022741"/>
    </source>
</evidence>
<dbReference type="InterPro" id="IPR003439">
    <property type="entry name" value="ABC_transporter-like_ATP-bd"/>
</dbReference>
<evidence type="ECO:0000256" key="7">
    <source>
        <dbReference type="ARBA" id="ARBA00023136"/>
    </source>
</evidence>
<dbReference type="PANTHER" id="PTHR43166">
    <property type="entry name" value="AMINO ACID IMPORT ATP-BINDING PROTEIN"/>
    <property type="match status" value="1"/>
</dbReference>
<dbReference type="PANTHER" id="PTHR43166:SF9">
    <property type="entry name" value="GLUTAMATE_ASPARTATE IMPORT ATP-BINDING PROTEIN GLTL"/>
    <property type="match status" value="1"/>
</dbReference>
<reference evidence="9 10" key="1">
    <citation type="submission" date="2014-01" db="EMBL/GenBank/DDBJ databases">
        <title>Sulfitobacter donghicola JCM 14565 Genome Sequencing.</title>
        <authorList>
            <person name="Lai Q."/>
            <person name="Hong Z."/>
        </authorList>
    </citation>
    <scope>NUCLEOTIDE SEQUENCE [LARGE SCALE GENOMIC DNA]</scope>
    <source>
        <strain evidence="9 10">JCM 14565</strain>
    </source>
</reference>
<keyword evidence="4" id="KW-1003">Cell membrane</keyword>
<keyword evidence="6 9" id="KW-0067">ATP-binding</keyword>
<dbReference type="Pfam" id="PF00005">
    <property type="entry name" value="ABC_tran"/>
    <property type="match status" value="1"/>
</dbReference>
<dbReference type="PROSITE" id="PS00211">
    <property type="entry name" value="ABC_TRANSPORTER_1"/>
    <property type="match status" value="1"/>
</dbReference>
<evidence type="ECO:0000256" key="4">
    <source>
        <dbReference type="ARBA" id="ARBA00022475"/>
    </source>
</evidence>
<dbReference type="OrthoDB" id="9802264at2"/>
<evidence type="ECO:0000256" key="1">
    <source>
        <dbReference type="ARBA" id="ARBA00004202"/>
    </source>
</evidence>
<comment type="subcellular location">
    <subcellularLocation>
        <location evidence="1">Cell membrane</location>
        <topology evidence="1">Peripheral membrane protein</topology>
    </subcellularLocation>
</comment>
<proteinExistence type="inferred from homology"/>
<dbReference type="SUPFAM" id="SSF52540">
    <property type="entry name" value="P-loop containing nucleoside triphosphate hydrolases"/>
    <property type="match status" value="1"/>
</dbReference>
<dbReference type="AlphaFoldDB" id="A0A073IGL3"/>
<protein>
    <submittedName>
        <fullName evidence="9">Sulfate ABC transporter ATP-binding protein</fullName>
    </submittedName>
</protein>
<evidence type="ECO:0000256" key="6">
    <source>
        <dbReference type="ARBA" id="ARBA00022840"/>
    </source>
</evidence>
<dbReference type="PROSITE" id="PS50893">
    <property type="entry name" value="ABC_TRANSPORTER_2"/>
    <property type="match status" value="1"/>
</dbReference>
<keyword evidence="5" id="KW-0547">Nucleotide-binding</keyword>
<comment type="similarity">
    <text evidence="2">Belongs to the ABC transporter superfamily.</text>
</comment>
<keyword evidence="7" id="KW-0472">Membrane</keyword>
<accession>A0A073IGL3</accession>
<dbReference type="GO" id="GO:0016887">
    <property type="term" value="F:ATP hydrolysis activity"/>
    <property type="evidence" value="ECO:0007669"/>
    <property type="project" value="InterPro"/>
</dbReference>
<dbReference type="InterPro" id="IPR050086">
    <property type="entry name" value="MetN_ABC_transporter-like"/>
</dbReference>
<evidence type="ECO:0000313" key="9">
    <source>
        <dbReference type="EMBL" id="KEJ88631.1"/>
    </source>
</evidence>
<dbReference type="EMBL" id="JAMC01000005">
    <property type="protein sequence ID" value="KEJ88631.1"/>
    <property type="molecule type" value="Genomic_DNA"/>
</dbReference>
<evidence type="ECO:0000256" key="3">
    <source>
        <dbReference type="ARBA" id="ARBA00022448"/>
    </source>
</evidence>
<organism evidence="9 10">
    <name type="scientific">Sulfitobacter donghicola DSW-25 = KCTC 12864 = JCM 14565</name>
    <dbReference type="NCBI Taxonomy" id="1300350"/>
    <lineage>
        <taxon>Bacteria</taxon>
        <taxon>Pseudomonadati</taxon>
        <taxon>Pseudomonadota</taxon>
        <taxon>Alphaproteobacteria</taxon>
        <taxon>Rhodobacterales</taxon>
        <taxon>Roseobacteraceae</taxon>
        <taxon>Sulfitobacter</taxon>
    </lineage>
</organism>
<keyword evidence="10" id="KW-1185">Reference proteome</keyword>